<feature type="compositionally biased region" description="Basic and acidic residues" evidence="1">
    <location>
        <begin position="118"/>
        <end position="145"/>
    </location>
</feature>
<feature type="compositionally biased region" description="Basic and acidic residues" evidence="1">
    <location>
        <begin position="163"/>
        <end position="172"/>
    </location>
</feature>
<accession>A0A6A5A6Z6</accession>
<feature type="compositionally biased region" description="Basic and acidic residues" evidence="1">
    <location>
        <begin position="1"/>
        <end position="12"/>
    </location>
</feature>
<feature type="region of interest" description="Disordered" evidence="1">
    <location>
        <begin position="163"/>
        <end position="246"/>
    </location>
</feature>
<feature type="region of interest" description="Disordered" evidence="1">
    <location>
        <begin position="423"/>
        <end position="461"/>
    </location>
</feature>
<dbReference type="VEuPathDB" id="FungiDB:H257_00849"/>
<feature type="region of interest" description="Disordered" evidence="1">
    <location>
        <begin position="116"/>
        <end position="145"/>
    </location>
</feature>
<organism evidence="2 3">
    <name type="scientific">Aphanomyces astaci</name>
    <name type="common">Crayfish plague agent</name>
    <dbReference type="NCBI Taxonomy" id="112090"/>
    <lineage>
        <taxon>Eukaryota</taxon>
        <taxon>Sar</taxon>
        <taxon>Stramenopiles</taxon>
        <taxon>Oomycota</taxon>
        <taxon>Saprolegniomycetes</taxon>
        <taxon>Saprolegniales</taxon>
        <taxon>Verrucalvaceae</taxon>
        <taxon>Aphanomyces</taxon>
    </lineage>
</organism>
<proteinExistence type="predicted"/>
<feature type="region of interest" description="Disordered" evidence="1">
    <location>
        <begin position="1"/>
        <end position="93"/>
    </location>
</feature>
<name>A0A6A5A6Z6_APHAT</name>
<sequence>MLENDNRRREHTLSVNGSRTIPYAATKAQPPHGMQPGPMLKKHRPTSYPQPIFAPPPDEYYNQQSQSMRYASSSQQTAYTSEDMYSQSQLTPYSQDEAALPLPSLLQSRYSRMLMETSESRRVAPVPRDDIHERSSTTREQCDPLHAERLQQLMDTVQSLLQDKQKETEAKSVKATLKKRKLDELEQDKRQRRDAKEQQRQHEHAEKLRRRQTKQDIQREKDVQRQACKAEKAKAKQTAEDAKANRKLEKQTLKTAALEIEQAEHLARQKAKELKRLAKDKAAAKRVSELRALSTRVWKLEHQRAVDAKESKALGDKIHLLAKTTKDLLAENKKLVKAVQEHKKVVKSTSSQLNSTIKQAKNAISTTSDDLHGTMQQWRDRGAGSLPKSTTTTPPPVNRILLDDEEDNDEVFAIVDPTAAAAVVSSDENDPDSFGSTFAQDMIQHAREKRQRKQQHNRRRG</sequence>
<feature type="compositionally biased region" description="Basic and acidic residues" evidence="1">
    <location>
        <begin position="181"/>
        <end position="206"/>
    </location>
</feature>
<evidence type="ECO:0000256" key="1">
    <source>
        <dbReference type="SAM" id="MobiDB-lite"/>
    </source>
</evidence>
<evidence type="ECO:0000313" key="2">
    <source>
        <dbReference type="EMBL" id="KAF0741256.1"/>
    </source>
</evidence>
<feature type="region of interest" description="Disordered" evidence="1">
    <location>
        <begin position="380"/>
        <end position="400"/>
    </location>
</feature>
<reference evidence="2 3" key="1">
    <citation type="submission" date="2019-06" db="EMBL/GenBank/DDBJ databases">
        <title>Genomics analysis of Aphanomyces spp. identifies a new class of oomycete effector associated with host adaptation.</title>
        <authorList>
            <person name="Gaulin E."/>
        </authorList>
    </citation>
    <scope>NUCLEOTIDE SEQUENCE [LARGE SCALE GENOMIC DNA]</scope>
    <source>
        <strain evidence="2 3">E</strain>
    </source>
</reference>
<feature type="compositionally biased region" description="Basic and acidic residues" evidence="1">
    <location>
        <begin position="213"/>
        <end position="246"/>
    </location>
</feature>
<comment type="caution">
    <text evidence="2">The sequence shown here is derived from an EMBL/GenBank/DDBJ whole genome shotgun (WGS) entry which is preliminary data.</text>
</comment>
<feature type="compositionally biased region" description="Basic residues" evidence="1">
    <location>
        <begin position="447"/>
        <end position="461"/>
    </location>
</feature>
<dbReference type="Proteomes" id="UP000469452">
    <property type="component" value="Unassembled WGS sequence"/>
</dbReference>
<feature type="compositionally biased region" description="Polar residues" evidence="1">
    <location>
        <begin position="61"/>
        <end position="93"/>
    </location>
</feature>
<evidence type="ECO:0000313" key="3">
    <source>
        <dbReference type="Proteomes" id="UP000469452"/>
    </source>
</evidence>
<gene>
    <name evidence="2" type="ORF">AaE_008685</name>
</gene>
<dbReference type="AlphaFoldDB" id="A0A6A5A6Z6"/>
<dbReference type="EMBL" id="VJMI01014520">
    <property type="protein sequence ID" value="KAF0741256.1"/>
    <property type="molecule type" value="Genomic_DNA"/>
</dbReference>
<protein>
    <submittedName>
        <fullName evidence="2">Uncharacterized protein</fullName>
    </submittedName>
</protein>